<comment type="function">
    <text evidence="1">Electron transport system for the ribonucleotide reductase system NrdEF.</text>
</comment>
<evidence type="ECO:0000259" key="8">
    <source>
        <dbReference type="Pfam" id="PF00462"/>
    </source>
</evidence>
<evidence type="ECO:0000256" key="2">
    <source>
        <dbReference type="ARBA" id="ARBA00007787"/>
    </source>
</evidence>
<keyword evidence="6" id="KW-1015">Disulfide bond</keyword>
<dbReference type="InterPro" id="IPR051548">
    <property type="entry name" value="Grx-like_ET"/>
</dbReference>
<gene>
    <name evidence="9" type="ORF">C5L23_001010</name>
</gene>
<comment type="caution">
    <text evidence="9">The sequence shown here is derived from an EMBL/GenBank/DDBJ whole genome shotgun (WGS) entry which is preliminary data.</text>
</comment>
<accession>A0A4R5NAX1</accession>
<evidence type="ECO:0000313" key="10">
    <source>
        <dbReference type="Proteomes" id="UP000295681"/>
    </source>
</evidence>
<dbReference type="STRING" id="907931.GCA_000165675_01371"/>
<dbReference type="Gene3D" id="3.40.30.10">
    <property type="entry name" value="Glutaredoxin"/>
    <property type="match status" value="1"/>
</dbReference>
<evidence type="ECO:0000313" key="9">
    <source>
        <dbReference type="EMBL" id="TDG69548.1"/>
    </source>
</evidence>
<comment type="similarity">
    <text evidence="2">Belongs to the glutaredoxin family.</text>
</comment>
<keyword evidence="4" id="KW-0813">Transport</keyword>
<keyword evidence="5" id="KW-0249">Electron transport</keyword>
<dbReference type="NCBIfam" id="TIGR02194">
    <property type="entry name" value="GlrX_NrdH"/>
    <property type="match status" value="1"/>
</dbReference>
<dbReference type="AlphaFoldDB" id="A0A4R5NAX1"/>
<dbReference type="InterPro" id="IPR036249">
    <property type="entry name" value="Thioredoxin-like_sf"/>
</dbReference>
<dbReference type="EMBL" id="PUFI01000005">
    <property type="protein sequence ID" value="TDG69548.1"/>
    <property type="molecule type" value="Genomic_DNA"/>
</dbReference>
<dbReference type="PANTHER" id="PTHR34386">
    <property type="entry name" value="GLUTAREDOXIN"/>
    <property type="match status" value="1"/>
</dbReference>
<proteinExistence type="inferred from homology"/>
<dbReference type="GO" id="GO:0009055">
    <property type="term" value="F:electron transfer activity"/>
    <property type="evidence" value="ECO:0007669"/>
    <property type="project" value="TreeGrafter"/>
</dbReference>
<keyword evidence="10" id="KW-1185">Reference proteome</keyword>
<feature type="domain" description="Glutaredoxin" evidence="8">
    <location>
        <begin position="5"/>
        <end position="60"/>
    </location>
</feature>
<dbReference type="Proteomes" id="UP000295681">
    <property type="component" value="Unassembled WGS sequence"/>
</dbReference>
<evidence type="ECO:0000256" key="6">
    <source>
        <dbReference type="ARBA" id="ARBA00023157"/>
    </source>
</evidence>
<dbReference type="SUPFAM" id="SSF52833">
    <property type="entry name" value="Thioredoxin-like"/>
    <property type="match status" value="1"/>
</dbReference>
<organism evidence="9 10">
    <name type="scientific">Leuconostoc fallax</name>
    <dbReference type="NCBI Taxonomy" id="1251"/>
    <lineage>
        <taxon>Bacteria</taxon>
        <taxon>Bacillati</taxon>
        <taxon>Bacillota</taxon>
        <taxon>Bacilli</taxon>
        <taxon>Lactobacillales</taxon>
        <taxon>Lactobacillaceae</taxon>
        <taxon>Leuconostoc</taxon>
    </lineage>
</organism>
<evidence type="ECO:0000256" key="7">
    <source>
        <dbReference type="ARBA" id="ARBA00023284"/>
    </source>
</evidence>
<keyword evidence="7" id="KW-0676">Redox-active center</keyword>
<dbReference type="PANTHER" id="PTHR34386:SF1">
    <property type="entry name" value="GLUTAREDOXIN-LIKE PROTEIN NRDH"/>
    <property type="match status" value="1"/>
</dbReference>
<evidence type="ECO:0000256" key="4">
    <source>
        <dbReference type="ARBA" id="ARBA00022448"/>
    </source>
</evidence>
<evidence type="ECO:0000256" key="5">
    <source>
        <dbReference type="ARBA" id="ARBA00022982"/>
    </source>
</evidence>
<protein>
    <recommendedName>
        <fullName evidence="3">Glutaredoxin-like protein NrdH</fullName>
    </recommendedName>
</protein>
<dbReference type="InterPro" id="IPR011909">
    <property type="entry name" value="GlrX_NrdH"/>
</dbReference>
<name>A0A4R5NAX1_9LACO</name>
<dbReference type="CDD" id="cd02976">
    <property type="entry name" value="NrdH"/>
    <property type="match status" value="1"/>
</dbReference>
<sequence length="77" mass="8723">MMENITVYTKYNCVQCKMTKKFLSSKGVSFKEINIDEEVQYVDELKANGHRQTPVVAVKGVTTFTGFRPDMLAKITA</sequence>
<reference evidence="9 10" key="1">
    <citation type="journal article" date="2019" name="Appl. Microbiol. Biotechnol.">
        <title>Uncovering carbohydrate metabolism through a genotype-phenotype association study of 56 lactic acid bacteria genomes.</title>
        <authorList>
            <person name="Buron-Moles G."/>
            <person name="Chailyan A."/>
            <person name="Dolejs I."/>
            <person name="Forster J."/>
            <person name="Miks M.H."/>
        </authorList>
    </citation>
    <scope>NUCLEOTIDE SEQUENCE [LARGE SCALE GENOMIC DNA]</scope>
    <source>
        <strain evidence="9 10">ATCC 700006</strain>
    </source>
</reference>
<evidence type="ECO:0000256" key="3">
    <source>
        <dbReference type="ARBA" id="ARBA00017945"/>
    </source>
</evidence>
<dbReference type="InterPro" id="IPR002109">
    <property type="entry name" value="Glutaredoxin"/>
</dbReference>
<dbReference type="Pfam" id="PF00462">
    <property type="entry name" value="Glutaredoxin"/>
    <property type="match status" value="1"/>
</dbReference>
<dbReference type="PROSITE" id="PS51354">
    <property type="entry name" value="GLUTAREDOXIN_2"/>
    <property type="match status" value="1"/>
</dbReference>
<evidence type="ECO:0000256" key="1">
    <source>
        <dbReference type="ARBA" id="ARBA00002292"/>
    </source>
</evidence>
<dbReference type="GO" id="GO:0045454">
    <property type="term" value="P:cell redox homeostasis"/>
    <property type="evidence" value="ECO:0007669"/>
    <property type="project" value="InterPro"/>
</dbReference>